<keyword evidence="3" id="KW-1185">Reference proteome</keyword>
<proteinExistence type="predicted"/>
<name>D2XB02_GBMV</name>
<dbReference type="Gene3D" id="3.60.21.10">
    <property type="match status" value="1"/>
</dbReference>
<dbReference type="OrthoDB" id="9817at10239"/>
<dbReference type="EMBL" id="GU071086">
    <property type="protein sequence ID" value="ADB04129.1"/>
    <property type="molecule type" value="Genomic_DNA"/>
</dbReference>
<dbReference type="InterPro" id="IPR029052">
    <property type="entry name" value="Metallo-depent_PP-like"/>
</dbReference>
<dbReference type="RefSeq" id="YP_003407091.1">
    <property type="nucleotide sequence ID" value="NC_013756.1"/>
</dbReference>
<evidence type="ECO:0000259" key="1">
    <source>
        <dbReference type="Pfam" id="PF00149"/>
    </source>
</evidence>
<dbReference type="KEGG" id="vg:8746600"/>
<dbReference type="PANTHER" id="PTHR37844:SF2">
    <property type="entry name" value="SER_THR PROTEIN PHOSPHATASE SUPERFAMILY (AFU_ORTHOLOGUE AFUA_1G14840)"/>
    <property type="match status" value="1"/>
</dbReference>
<dbReference type="Pfam" id="PF00149">
    <property type="entry name" value="Metallophos"/>
    <property type="match status" value="1"/>
</dbReference>
<gene>
    <name evidence="2" type="ORF">MAR_ORF363</name>
</gene>
<organismHost>
    <name type="scientific">Acanthamoeba</name>
    <dbReference type="NCBI Taxonomy" id="5754"/>
</organismHost>
<sequence length="242" mass="27965">MKLCLLSDCHLEISPQKLQKFLKGKMLVPDKEKILCLCGDIGNPWSKNYSKFLKWCSESFEFVFVIAGNHEYYGEHNMEETDQRIRELSKSHKNVEFLQNSTFEYKGVLFVGCTLWTDVPDDADELMNDYLEIPEISPELIRQKWNISASFLVREIAKGKKTVILTHHCPLDEDAAIGAKNEYRGCYCSNLGFLAKENVSAWFWGHTHVRYFEPRKGTVFASNPKGYSREGVPWDKNFCVSI</sequence>
<organism evidence="2 3">
    <name type="scientific">Marseillevirus marseillevirus</name>
    <name type="common">GBM</name>
    <dbReference type="NCBI Taxonomy" id="694581"/>
    <lineage>
        <taxon>Viruses</taxon>
        <taxon>Varidnaviria</taxon>
        <taxon>Bamfordvirae</taxon>
        <taxon>Nucleocytoviricota</taxon>
        <taxon>Megaviricetes</taxon>
        <taxon>Pimascovirales</taxon>
        <taxon>Pimascovirales incertae sedis</taxon>
        <taxon>Marseilleviridae</taxon>
        <taxon>Marseillevirus</taxon>
        <taxon>Marseillevirus massiliense</taxon>
    </lineage>
</organism>
<dbReference type="GO" id="GO:0016787">
    <property type="term" value="F:hydrolase activity"/>
    <property type="evidence" value="ECO:0007669"/>
    <property type="project" value="InterPro"/>
</dbReference>
<evidence type="ECO:0000313" key="2">
    <source>
        <dbReference type="EMBL" id="ADB04129.1"/>
    </source>
</evidence>
<evidence type="ECO:0000313" key="3">
    <source>
        <dbReference type="Proteomes" id="UP000029780"/>
    </source>
</evidence>
<protein>
    <submittedName>
        <fullName evidence="2">Calcineurin-like phosphoesterase</fullName>
    </submittedName>
</protein>
<dbReference type="InterPro" id="IPR004843">
    <property type="entry name" value="Calcineurin-like_PHP"/>
</dbReference>
<dbReference type="SUPFAM" id="SSF56300">
    <property type="entry name" value="Metallo-dependent phosphatases"/>
    <property type="match status" value="1"/>
</dbReference>
<dbReference type="PANTHER" id="PTHR37844">
    <property type="entry name" value="SER/THR PROTEIN PHOSPHATASE SUPERFAMILY (AFU_ORTHOLOGUE AFUA_1G14840)"/>
    <property type="match status" value="1"/>
</dbReference>
<dbReference type="GeneID" id="8746600"/>
<accession>D2XB02</accession>
<reference evidence="2 3" key="1">
    <citation type="journal article" date="2009" name="Proc. Natl. Acad. Sci. U.S.A.">
        <title>Giant Marseillevirus highlights the role of amoebae as a melting pot in emergence of chimeric microorganisms.</title>
        <authorList>
            <person name="Boyer M."/>
            <person name="Yutin N."/>
            <person name="Pagnier I."/>
            <person name="Barrassi L."/>
            <person name="Fournous G."/>
            <person name="Espinosa L."/>
            <person name="Robert C."/>
            <person name="Azza S."/>
            <person name="Sun S."/>
            <person name="Rossmann M.G."/>
            <person name="Suzan-Monti M."/>
            <person name="La Scola B."/>
            <person name="Koonin E.V."/>
            <person name="Raoult D."/>
        </authorList>
    </citation>
    <scope>NUCLEOTIDE SEQUENCE [LARGE SCALE GENOMIC DNA]</scope>
    <source>
        <strain evidence="2 3">T19</strain>
    </source>
</reference>
<dbReference type="Proteomes" id="UP000029780">
    <property type="component" value="Segment"/>
</dbReference>
<feature type="domain" description="Calcineurin-like phosphoesterase" evidence="1">
    <location>
        <begin position="1"/>
        <end position="209"/>
    </location>
</feature>